<feature type="transmembrane region" description="Helical" evidence="2">
    <location>
        <begin position="20"/>
        <end position="39"/>
    </location>
</feature>
<evidence type="ECO:0000313" key="4">
    <source>
        <dbReference type="Proteomes" id="UP001301958"/>
    </source>
</evidence>
<keyword evidence="4" id="KW-1185">Reference proteome</keyword>
<name>A0AAN7BGR3_9PEZI</name>
<accession>A0AAN7BGR3</accession>
<proteinExistence type="predicted"/>
<evidence type="ECO:0000256" key="2">
    <source>
        <dbReference type="SAM" id="Phobius"/>
    </source>
</evidence>
<protein>
    <submittedName>
        <fullName evidence="3">Uncharacterized protein</fullName>
    </submittedName>
</protein>
<keyword evidence="2" id="KW-0472">Membrane</keyword>
<organism evidence="3 4">
    <name type="scientific">Podospora fimiseda</name>
    <dbReference type="NCBI Taxonomy" id="252190"/>
    <lineage>
        <taxon>Eukaryota</taxon>
        <taxon>Fungi</taxon>
        <taxon>Dikarya</taxon>
        <taxon>Ascomycota</taxon>
        <taxon>Pezizomycotina</taxon>
        <taxon>Sordariomycetes</taxon>
        <taxon>Sordariomycetidae</taxon>
        <taxon>Sordariales</taxon>
        <taxon>Podosporaceae</taxon>
        <taxon>Podospora</taxon>
    </lineage>
</organism>
<gene>
    <name evidence="3" type="ORF">QBC38DRAFT_460163</name>
</gene>
<feature type="compositionally biased region" description="Low complexity" evidence="1">
    <location>
        <begin position="110"/>
        <end position="119"/>
    </location>
</feature>
<keyword evidence="2" id="KW-0812">Transmembrane</keyword>
<dbReference type="EMBL" id="MU865460">
    <property type="protein sequence ID" value="KAK4222655.1"/>
    <property type="molecule type" value="Genomic_DNA"/>
</dbReference>
<reference evidence="3" key="1">
    <citation type="journal article" date="2023" name="Mol. Phylogenet. Evol.">
        <title>Genome-scale phylogeny and comparative genomics of the fungal order Sordariales.</title>
        <authorList>
            <person name="Hensen N."/>
            <person name="Bonometti L."/>
            <person name="Westerberg I."/>
            <person name="Brannstrom I.O."/>
            <person name="Guillou S."/>
            <person name="Cros-Aarteil S."/>
            <person name="Calhoun S."/>
            <person name="Haridas S."/>
            <person name="Kuo A."/>
            <person name="Mondo S."/>
            <person name="Pangilinan J."/>
            <person name="Riley R."/>
            <person name="LaButti K."/>
            <person name="Andreopoulos B."/>
            <person name="Lipzen A."/>
            <person name="Chen C."/>
            <person name="Yan M."/>
            <person name="Daum C."/>
            <person name="Ng V."/>
            <person name="Clum A."/>
            <person name="Steindorff A."/>
            <person name="Ohm R.A."/>
            <person name="Martin F."/>
            <person name="Silar P."/>
            <person name="Natvig D.O."/>
            <person name="Lalanne C."/>
            <person name="Gautier V."/>
            <person name="Ament-Velasquez S.L."/>
            <person name="Kruys A."/>
            <person name="Hutchinson M.I."/>
            <person name="Powell A.J."/>
            <person name="Barry K."/>
            <person name="Miller A.N."/>
            <person name="Grigoriev I.V."/>
            <person name="Debuchy R."/>
            <person name="Gladieux P."/>
            <person name="Hiltunen Thoren M."/>
            <person name="Johannesson H."/>
        </authorList>
    </citation>
    <scope>NUCLEOTIDE SEQUENCE</scope>
    <source>
        <strain evidence="3">CBS 990.96</strain>
    </source>
</reference>
<sequence>MTFPPPRNPDDPGQGPLVIGFTWTFTAMAVIACSLRMLVSRKRKNGRLGVGDWLMFIAMLSEIVNQILVTISYSHGLGKHDLDLIWPNQLIQVCPQMELDSNSPRHVHLNPRPNLNNHLAPPPLRRA</sequence>
<evidence type="ECO:0000313" key="3">
    <source>
        <dbReference type="EMBL" id="KAK4222655.1"/>
    </source>
</evidence>
<keyword evidence="2" id="KW-1133">Transmembrane helix</keyword>
<reference evidence="3" key="2">
    <citation type="submission" date="2023-05" db="EMBL/GenBank/DDBJ databases">
        <authorList>
            <consortium name="Lawrence Berkeley National Laboratory"/>
            <person name="Steindorff A."/>
            <person name="Hensen N."/>
            <person name="Bonometti L."/>
            <person name="Westerberg I."/>
            <person name="Brannstrom I.O."/>
            <person name="Guillou S."/>
            <person name="Cros-Aarteil S."/>
            <person name="Calhoun S."/>
            <person name="Haridas S."/>
            <person name="Kuo A."/>
            <person name="Mondo S."/>
            <person name="Pangilinan J."/>
            <person name="Riley R."/>
            <person name="Labutti K."/>
            <person name="Andreopoulos B."/>
            <person name="Lipzen A."/>
            <person name="Chen C."/>
            <person name="Yanf M."/>
            <person name="Daum C."/>
            <person name="Ng V."/>
            <person name="Clum A."/>
            <person name="Ohm R."/>
            <person name="Martin F."/>
            <person name="Silar P."/>
            <person name="Natvig D."/>
            <person name="Lalanne C."/>
            <person name="Gautier V."/>
            <person name="Ament-Velasquez S.L."/>
            <person name="Kruys A."/>
            <person name="Hutchinson M.I."/>
            <person name="Powell A.J."/>
            <person name="Barry K."/>
            <person name="Miller A.N."/>
            <person name="Grigoriev I.V."/>
            <person name="Debuchy R."/>
            <person name="Gladieux P."/>
            <person name="Thoren M.H."/>
            <person name="Johannesson H."/>
        </authorList>
    </citation>
    <scope>NUCLEOTIDE SEQUENCE</scope>
    <source>
        <strain evidence="3">CBS 990.96</strain>
    </source>
</reference>
<dbReference type="AlphaFoldDB" id="A0AAN7BGR3"/>
<dbReference type="Proteomes" id="UP001301958">
    <property type="component" value="Unassembled WGS sequence"/>
</dbReference>
<dbReference type="PROSITE" id="PS51257">
    <property type="entry name" value="PROKAR_LIPOPROTEIN"/>
    <property type="match status" value="1"/>
</dbReference>
<evidence type="ECO:0000256" key="1">
    <source>
        <dbReference type="SAM" id="MobiDB-lite"/>
    </source>
</evidence>
<comment type="caution">
    <text evidence="3">The sequence shown here is derived from an EMBL/GenBank/DDBJ whole genome shotgun (WGS) entry which is preliminary data.</text>
</comment>
<feature type="region of interest" description="Disordered" evidence="1">
    <location>
        <begin position="102"/>
        <end position="127"/>
    </location>
</feature>